<feature type="compositionally biased region" description="Basic and acidic residues" evidence="1">
    <location>
        <begin position="231"/>
        <end position="243"/>
    </location>
</feature>
<dbReference type="EMBL" id="SMLW01000422">
    <property type="protein sequence ID" value="MTI24497.1"/>
    <property type="molecule type" value="Genomic_DNA"/>
</dbReference>
<name>A0ABW9RK83_9BACT</name>
<feature type="compositionally biased region" description="Basic and acidic residues" evidence="1">
    <location>
        <begin position="69"/>
        <end position="81"/>
    </location>
</feature>
<accession>A0ABW9RK83</accession>
<evidence type="ECO:0000313" key="4">
    <source>
        <dbReference type="Proteomes" id="UP000798808"/>
    </source>
</evidence>
<sequence>MSFRLLLAGAMMVFIIGVNTPEVQAQEKSRYEKMQEKRNKSNRRLKRRGDKGKSNKRKLRATKFKVRSKQGERAFRGDITGRKFQSKRSTRPKWGARIAKPNPYAGRKRTSEASRAKAFKQTPRYSSRDREKAWKGNAGRASSGSIRTTFTGKRSYQQVKGSGRSITRDPERPRRVRRVTPRSASGAYRVRKREKPYAIRERSKWEKAFQGDITGRRFRTKRTTDRPSVQRPRDVKYTSKGRRGDKAYRGKIQAGYKSISRTKEKAWKKDISGNKLRIRTSGQPKFNDSHFQTYPKGKRKGDKAYRGKLKGGGYKSISSRKERAGRRSPSTRPPGEGTQRAWKFQGNIKSGKPLKGGGSVSGKRWNNNGRAVQGRGPREQDNRVARFQGNVKGGRRLKGGGSISGKRWNNNGRSIQGRGPREQDNRVARFQGNVKKGRPLKGGGSISGKRWNNNGRAVQGRGPREQDNRVARFQGNIKGGKPLKGGGSISGKRWNNKGKAVQGRGPREQDNRVARFQGNIKKGRPLKGGGSISGKLWNNKGKAIRGRDPREQDNRVARFQGNIKGGKPLKGGGSISRAGWNNKGKAVQGREPRDQDDKIAKFQGNIRQYMLEKGPDDAQKYKGNLSRAYLREKGPNDDHKYRGNIKQFHYKKNPNSAEEALKIKPPDEIYFRKKPYQGNIKVTSKRKRSKSAAEEALVTKPPGKGTARGMEYQGRLKMPNYKKNPKGADDALKGIGPSRASIQAGNYQGNIKMRKKRVEDRHPDFKYLSSKSNGKAEKDKTFSFKLLWAKFFKKNENQPDNLKQKERKPRYDKREEDIWYD</sequence>
<feature type="region of interest" description="Disordered" evidence="1">
    <location>
        <begin position="681"/>
        <end position="775"/>
    </location>
</feature>
<keyword evidence="4" id="KW-1185">Reference proteome</keyword>
<dbReference type="Proteomes" id="UP000798808">
    <property type="component" value="Unassembled WGS sequence"/>
</dbReference>
<gene>
    <name evidence="3" type="ORF">E1163_06010</name>
</gene>
<feature type="compositionally biased region" description="Polar residues" evidence="1">
    <location>
        <begin position="280"/>
        <end position="292"/>
    </location>
</feature>
<feature type="compositionally biased region" description="Basic and acidic residues" evidence="1">
    <location>
        <begin position="812"/>
        <end position="821"/>
    </location>
</feature>
<feature type="region of interest" description="Disordered" evidence="1">
    <location>
        <begin position="796"/>
        <end position="821"/>
    </location>
</feature>
<feature type="region of interest" description="Disordered" evidence="1">
    <location>
        <begin position="220"/>
        <end position="243"/>
    </location>
</feature>
<feature type="compositionally biased region" description="Polar residues" evidence="1">
    <location>
        <begin position="140"/>
        <end position="160"/>
    </location>
</feature>
<evidence type="ECO:0000313" key="3">
    <source>
        <dbReference type="EMBL" id="MTI24497.1"/>
    </source>
</evidence>
<dbReference type="RefSeq" id="WP_155170540.1">
    <property type="nucleotide sequence ID" value="NZ_BAAAFL010000010.1"/>
</dbReference>
<protein>
    <submittedName>
        <fullName evidence="3">Uncharacterized protein</fullName>
    </submittedName>
</protein>
<feature type="compositionally biased region" description="Polar residues" evidence="1">
    <location>
        <begin position="740"/>
        <end position="749"/>
    </location>
</feature>
<feature type="chain" id="PRO_5046875213" evidence="2">
    <location>
        <begin position="26"/>
        <end position="821"/>
    </location>
</feature>
<feature type="compositionally biased region" description="Basic and acidic residues" evidence="1">
    <location>
        <begin position="545"/>
        <end position="556"/>
    </location>
</feature>
<proteinExistence type="predicted"/>
<feature type="compositionally biased region" description="Basic residues" evidence="1">
    <location>
        <begin position="296"/>
        <end position="309"/>
    </location>
</feature>
<keyword evidence="2" id="KW-0732">Signal</keyword>
<organism evidence="3 4">
    <name type="scientific">Fulvivirga kasyanovii</name>
    <dbReference type="NCBI Taxonomy" id="396812"/>
    <lineage>
        <taxon>Bacteria</taxon>
        <taxon>Pseudomonadati</taxon>
        <taxon>Bacteroidota</taxon>
        <taxon>Cytophagia</taxon>
        <taxon>Cytophagales</taxon>
        <taxon>Fulvivirgaceae</taxon>
        <taxon>Fulvivirga</taxon>
    </lineage>
</organism>
<feature type="compositionally biased region" description="Basic and acidic residues" evidence="1">
    <location>
        <begin position="27"/>
        <end position="39"/>
    </location>
</feature>
<feature type="region of interest" description="Disordered" evidence="1">
    <location>
        <begin position="27"/>
        <end position="188"/>
    </location>
</feature>
<reference evidence="3 4" key="1">
    <citation type="submission" date="2019-02" db="EMBL/GenBank/DDBJ databases">
        <authorList>
            <person name="Goldberg S.R."/>
            <person name="Haltli B.A."/>
            <person name="Correa H."/>
            <person name="Russell K.G."/>
        </authorList>
    </citation>
    <scope>NUCLEOTIDE SEQUENCE [LARGE SCALE GENOMIC DNA]</scope>
    <source>
        <strain evidence="3 4">JCM 16186</strain>
    </source>
</reference>
<comment type="caution">
    <text evidence="3">The sequence shown here is derived from an EMBL/GenBank/DDBJ whole genome shotgun (WGS) entry which is preliminary data.</text>
</comment>
<feature type="compositionally biased region" description="Basic residues" evidence="1">
    <location>
        <begin position="40"/>
        <end position="68"/>
    </location>
</feature>
<evidence type="ECO:0000256" key="1">
    <source>
        <dbReference type="SAM" id="MobiDB-lite"/>
    </source>
</evidence>
<feature type="signal peptide" evidence="2">
    <location>
        <begin position="1"/>
        <end position="25"/>
    </location>
</feature>
<feature type="region of interest" description="Disordered" evidence="1">
    <location>
        <begin position="278"/>
        <end position="595"/>
    </location>
</feature>
<evidence type="ECO:0000256" key="2">
    <source>
        <dbReference type="SAM" id="SignalP"/>
    </source>
</evidence>